<proteinExistence type="predicted"/>
<gene>
    <name evidence="1" type="ORF">PQU92_02100</name>
</gene>
<organism evidence="1 2">
    <name type="scientific">Asticcacaulis aquaticus</name>
    <dbReference type="NCBI Taxonomy" id="2984212"/>
    <lineage>
        <taxon>Bacteria</taxon>
        <taxon>Pseudomonadati</taxon>
        <taxon>Pseudomonadota</taxon>
        <taxon>Alphaproteobacteria</taxon>
        <taxon>Caulobacterales</taxon>
        <taxon>Caulobacteraceae</taxon>
        <taxon>Asticcacaulis</taxon>
    </lineage>
</organism>
<dbReference type="Proteomes" id="UP001214854">
    <property type="component" value="Unassembled WGS sequence"/>
</dbReference>
<reference evidence="1 2" key="1">
    <citation type="submission" date="2023-01" db="EMBL/GenBank/DDBJ databases">
        <title>Novel species of the genus Asticcacaulis isolated from rivers.</title>
        <authorList>
            <person name="Lu H."/>
        </authorList>
    </citation>
    <scope>NUCLEOTIDE SEQUENCE [LARGE SCALE GENOMIC DNA]</scope>
    <source>
        <strain evidence="1 2">BYS171W</strain>
    </source>
</reference>
<dbReference type="EMBL" id="JAQQKX010000001">
    <property type="protein sequence ID" value="MDC7682047.1"/>
    <property type="molecule type" value="Genomic_DNA"/>
</dbReference>
<keyword evidence="2" id="KW-1185">Reference proteome</keyword>
<comment type="caution">
    <text evidence="1">The sequence shown here is derived from an EMBL/GenBank/DDBJ whole genome shotgun (WGS) entry which is preliminary data.</text>
</comment>
<protein>
    <submittedName>
        <fullName evidence="1">Uncharacterized protein</fullName>
    </submittedName>
</protein>
<dbReference type="RefSeq" id="WP_272746556.1">
    <property type="nucleotide sequence ID" value="NZ_JAQQKX010000001.1"/>
</dbReference>
<evidence type="ECO:0000313" key="2">
    <source>
        <dbReference type="Proteomes" id="UP001214854"/>
    </source>
</evidence>
<sequence length="47" mass="5557">MARTPLYRCEDEAAEKQARHQVVITLNRIPLQAKRFCVNFERDVRAL</sequence>
<name>A0ABT5HPR0_9CAUL</name>
<accession>A0ABT5HPR0</accession>
<evidence type="ECO:0000313" key="1">
    <source>
        <dbReference type="EMBL" id="MDC7682047.1"/>
    </source>
</evidence>